<dbReference type="Gene3D" id="3.40.50.10990">
    <property type="entry name" value="GTP cyclohydrolase II"/>
    <property type="match status" value="1"/>
</dbReference>
<evidence type="ECO:0000256" key="9">
    <source>
        <dbReference type="ARBA" id="ARBA00022723"/>
    </source>
</evidence>
<keyword evidence="9" id="KW-0479">Metal-binding</keyword>
<evidence type="ECO:0000256" key="1">
    <source>
        <dbReference type="ARBA" id="ARBA00001947"/>
    </source>
</evidence>
<dbReference type="EC" id="3.5.4.25" evidence="4"/>
<keyword evidence="5 18" id="KW-0723">Serine/threonine-protein kinase</keyword>
<feature type="binding site" evidence="17">
    <location>
        <position position="296"/>
    </location>
    <ligand>
        <name>ATP</name>
        <dbReference type="ChEBI" id="CHEBI:30616"/>
    </ligand>
</feature>
<dbReference type="EMBL" id="KK583259">
    <property type="protein sequence ID" value="KDO22992.1"/>
    <property type="molecule type" value="Genomic_DNA"/>
</dbReference>
<dbReference type="Pfam" id="PF00069">
    <property type="entry name" value="Pkinase"/>
    <property type="match status" value="1"/>
</dbReference>
<dbReference type="PANTHER" id="PTHR21327:SF47">
    <property type="entry name" value="GTP CYCLOHYDROLASE II DOMAIN-CONTAINING PROTEIN"/>
    <property type="match status" value="1"/>
</dbReference>
<dbReference type="PANTHER" id="PTHR21327">
    <property type="entry name" value="GTP CYCLOHYDROLASE II-RELATED"/>
    <property type="match status" value="1"/>
</dbReference>
<dbReference type="HAMAP" id="MF_00179">
    <property type="entry name" value="RibA"/>
    <property type="match status" value="1"/>
</dbReference>
<dbReference type="GO" id="GO:0004674">
    <property type="term" value="F:protein serine/threonine kinase activity"/>
    <property type="evidence" value="ECO:0007669"/>
    <property type="project" value="UniProtKB-KW"/>
</dbReference>
<dbReference type="CDD" id="cd00641">
    <property type="entry name" value="GTP_cyclohydro2"/>
    <property type="match status" value="1"/>
</dbReference>
<dbReference type="PROSITE" id="PS00108">
    <property type="entry name" value="PROTEIN_KINASE_ST"/>
    <property type="match status" value="1"/>
</dbReference>
<evidence type="ECO:0000256" key="2">
    <source>
        <dbReference type="ARBA" id="ARBA00005104"/>
    </source>
</evidence>
<feature type="domain" description="Protein kinase" evidence="19">
    <location>
        <begin position="267"/>
        <end position="470"/>
    </location>
</feature>
<dbReference type="RefSeq" id="XP_012206283.1">
    <property type="nucleotide sequence ID" value="XM_012350893.1"/>
</dbReference>
<keyword evidence="7" id="KW-0686">Riboflavin biosynthesis</keyword>
<protein>
    <recommendedName>
        <fullName evidence="4">GTP cyclohydrolase II</fullName>
        <ecNumber evidence="4">3.5.4.25</ecNumber>
    </recommendedName>
</protein>
<dbReference type="InterPro" id="IPR000926">
    <property type="entry name" value="RibA"/>
</dbReference>
<comment type="pathway">
    <text evidence="2">Cofactor biosynthesis; riboflavin biosynthesis.</text>
</comment>
<sequence>MATCADPMACCDLDKDGLTGLGCGVKTAFVAAAQLPTSTSDWRMHAFRSTGCRRMYEPIALVYGPVTDNMHIRVHDQCMTSEVFGSLRCDCKEQLETAKAFMVSQGSGMVIYMPQEGRGIGLANKVHAYNLQDQGADTVDANRVLGFEDDYRSYESVQHILNHFQLSSVRLLTNNPRKIDLLTKLGITVSERVPIVIPGQKHNQAYLDAKAQRMDHLIPQDSSPSVPTPSSVPLPIVAAVAGLVSVGLAAWAAHFSKVISSLAMEQYRKVSKIGEGTYGVVYKAVDLHSNATVALKKIRLESEDEGVPSTAMREISLLKELVHPNVVHLHDVIHQADKLYLVFEFLDHDLKKFMDLQGGAMSPLVLKSYVFQMLRGIAFCHAHRVLHRDLKPQNLLLDAHGTLKLADFGLARVWDSHPQLHTRSGDAVVPRTRDPPRRLALLDARRYVEHRLHFCRDGQPQAALPRRLGD</sequence>
<dbReference type="KEGG" id="spar:SPRG_11839"/>
<evidence type="ECO:0000313" key="21">
    <source>
        <dbReference type="Proteomes" id="UP000030745"/>
    </source>
</evidence>
<dbReference type="SUPFAM" id="SSF56112">
    <property type="entry name" value="Protein kinase-like (PK-like)"/>
    <property type="match status" value="1"/>
</dbReference>
<dbReference type="InterPro" id="IPR011009">
    <property type="entry name" value="Kinase-like_dom_sf"/>
</dbReference>
<dbReference type="SMART" id="SM00220">
    <property type="entry name" value="S_TKc"/>
    <property type="match status" value="1"/>
</dbReference>
<dbReference type="GO" id="GO:0009231">
    <property type="term" value="P:riboflavin biosynthetic process"/>
    <property type="evidence" value="ECO:0007669"/>
    <property type="project" value="UniProtKB-KW"/>
</dbReference>
<evidence type="ECO:0000256" key="5">
    <source>
        <dbReference type="ARBA" id="ARBA00022527"/>
    </source>
</evidence>
<evidence type="ECO:0000256" key="16">
    <source>
        <dbReference type="ARBA" id="ARBA00049295"/>
    </source>
</evidence>
<dbReference type="OrthoDB" id="60371at2759"/>
<dbReference type="InterPro" id="IPR032677">
    <property type="entry name" value="GTP_cyclohydro_II"/>
</dbReference>
<evidence type="ECO:0000256" key="6">
    <source>
        <dbReference type="ARBA" id="ARBA00022553"/>
    </source>
</evidence>
<keyword evidence="10 17" id="KW-0547">Nucleotide-binding</keyword>
<keyword evidence="12" id="KW-0378">Hydrolase</keyword>
<keyword evidence="13" id="KW-0862">Zinc</keyword>
<keyword evidence="15" id="KW-0342">GTP-binding</keyword>
<dbReference type="Proteomes" id="UP000030745">
    <property type="component" value="Unassembled WGS sequence"/>
</dbReference>
<evidence type="ECO:0000256" key="13">
    <source>
        <dbReference type="ARBA" id="ARBA00022833"/>
    </source>
</evidence>
<keyword evidence="6" id="KW-0597">Phosphoprotein</keyword>
<dbReference type="AlphaFoldDB" id="A0A067C845"/>
<dbReference type="Gene3D" id="3.30.200.20">
    <property type="entry name" value="Phosphorylase Kinase, domain 1"/>
    <property type="match status" value="1"/>
</dbReference>
<evidence type="ECO:0000256" key="15">
    <source>
        <dbReference type="ARBA" id="ARBA00023134"/>
    </source>
</evidence>
<evidence type="ECO:0000256" key="17">
    <source>
        <dbReference type="PROSITE-ProRule" id="PRU10141"/>
    </source>
</evidence>
<dbReference type="FunFam" id="3.30.200.20:FF:000027">
    <property type="entry name" value="Putative Cyclin-dependent kinase 1"/>
    <property type="match status" value="1"/>
</dbReference>
<keyword evidence="21" id="KW-1185">Reference proteome</keyword>
<dbReference type="VEuPathDB" id="FungiDB:SPRG_11839"/>
<dbReference type="GO" id="GO:0003935">
    <property type="term" value="F:GTP cyclohydrolase II activity"/>
    <property type="evidence" value="ECO:0007669"/>
    <property type="project" value="UniProtKB-EC"/>
</dbReference>
<dbReference type="InterPro" id="IPR017441">
    <property type="entry name" value="Protein_kinase_ATP_BS"/>
</dbReference>
<comment type="catalytic activity">
    <reaction evidence="16">
        <text>GTP + 4 H2O = 2,5-diamino-6-hydroxy-4-(5-phosphoribosylamino)-pyrimidine + formate + 2 phosphate + 3 H(+)</text>
        <dbReference type="Rhea" id="RHEA:23704"/>
        <dbReference type="ChEBI" id="CHEBI:15377"/>
        <dbReference type="ChEBI" id="CHEBI:15378"/>
        <dbReference type="ChEBI" id="CHEBI:15740"/>
        <dbReference type="ChEBI" id="CHEBI:37565"/>
        <dbReference type="ChEBI" id="CHEBI:43474"/>
        <dbReference type="ChEBI" id="CHEBI:58614"/>
        <dbReference type="EC" id="3.5.4.25"/>
    </reaction>
</comment>
<accession>A0A067C845</accession>
<keyword evidence="8" id="KW-0808">Transferase</keyword>
<dbReference type="GO" id="GO:0005525">
    <property type="term" value="F:GTP binding"/>
    <property type="evidence" value="ECO:0007669"/>
    <property type="project" value="UniProtKB-KW"/>
</dbReference>
<keyword evidence="14 17" id="KW-0067">ATP-binding</keyword>
<dbReference type="GO" id="GO:0005829">
    <property type="term" value="C:cytosol"/>
    <property type="evidence" value="ECO:0007669"/>
    <property type="project" value="TreeGrafter"/>
</dbReference>
<dbReference type="SUPFAM" id="SSF142695">
    <property type="entry name" value="RibA-like"/>
    <property type="match status" value="1"/>
</dbReference>
<dbReference type="InterPro" id="IPR008271">
    <property type="entry name" value="Ser/Thr_kinase_AS"/>
</dbReference>
<organism evidence="20 21">
    <name type="scientific">Saprolegnia parasitica (strain CBS 223.65)</name>
    <dbReference type="NCBI Taxonomy" id="695850"/>
    <lineage>
        <taxon>Eukaryota</taxon>
        <taxon>Sar</taxon>
        <taxon>Stramenopiles</taxon>
        <taxon>Oomycota</taxon>
        <taxon>Saprolegniomycetes</taxon>
        <taxon>Saprolegniales</taxon>
        <taxon>Saprolegniaceae</taxon>
        <taxon>Saprolegnia</taxon>
    </lineage>
</organism>
<dbReference type="PROSITE" id="PS50011">
    <property type="entry name" value="PROTEIN_KINASE_DOM"/>
    <property type="match status" value="1"/>
</dbReference>
<evidence type="ECO:0000256" key="3">
    <source>
        <dbReference type="ARBA" id="ARBA00006485"/>
    </source>
</evidence>
<evidence type="ECO:0000259" key="19">
    <source>
        <dbReference type="PROSITE" id="PS50011"/>
    </source>
</evidence>
<dbReference type="InterPro" id="IPR036144">
    <property type="entry name" value="RibA-like_sf"/>
</dbReference>
<reference evidence="20 21" key="1">
    <citation type="journal article" date="2013" name="PLoS Genet.">
        <title>Distinctive expansion of potential virulence genes in the genome of the oomycete fish pathogen Saprolegnia parasitica.</title>
        <authorList>
            <person name="Jiang R.H."/>
            <person name="de Bruijn I."/>
            <person name="Haas B.J."/>
            <person name="Belmonte R."/>
            <person name="Lobach L."/>
            <person name="Christie J."/>
            <person name="van den Ackerveken G."/>
            <person name="Bottin A."/>
            <person name="Bulone V."/>
            <person name="Diaz-Moreno S.M."/>
            <person name="Dumas B."/>
            <person name="Fan L."/>
            <person name="Gaulin E."/>
            <person name="Govers F."/>
            <person name="Grenville-Briggs L.J."/>
            <person name="Horner N.R."/>
            <person name="Levin J.Z."/>
            <person name="Mammella M."/>
            <person name="Meijer H.J."/>
            <person name="Morris P."/>
            <person name="Nusbaum C."/>
            <person name="Oome S."/>
            <person name="Phillips A.J."/>
            <person name="van Rooyen D."/>
            <person name="Rzeszutek E."/>
            <person name="Saraiva M."/>
            <person name="Secombes C.J."/>
            <person name="Seidl M.F."/>
            <person name="Snel B."/>
            <person name="Stassen J.H."/>
            <person name="Sykes S."/>
            <person name="Tripathy S."/>
            <person name="van den Berg H."/>
            <person name="Vega-Arreguin J.C."/>
            <person name="Wawra S."/>
            <person name="Young S.K."/>
            <person name="Zeng Q."/>
            <person name="Dieguez-Uribeondo J."/>
            <person name="Russ C."/>
            <person name="Tyler B.M."/>
            <person name="van West P."/>
        </authorList>
    </citation>
    <scope>NUCLEOTIDE SEQUENCE [LARGE SCALE GENOMIC DNA]</scope>
    <source>
        <strain evidence="20 21">CBS 223.65</strain>
    </source>
</reference>
<dbReference type="GO" id="GO:0008686">
    <property type="term" value="F:3,4-dihydroxy-2-butanone-4-phosphate synthase activity"/>
    <property type="evidence" value="ECO:0007669"/>
    <property type="project" value="TreeGrafter"/>
</dbReference>
<evidence type="ECO:0000256" key="8">
    <source>
        <dbReference type="ARBA" id="ARBA00022679"/>
    </source>
</evidence>
<dbReference type="Gene3D" id="1.10.510.10">
    <property type="entry name" value="Transferase(Phosphotransferase) domain 1"/>
    <property type="match status" value="1"/>
</dbReference>
<dbReference type="STRING" id="695850.A0A067C845"/>
<comment type="similarity">
    <text evidence="3">Belongs to the protein kinase superfamily. CMGC Ser/Thr protein kinase family. CDC2/CDKX subfamily.</text>
</comment>
<dbReference type="GO" id="GO:0046872">
    <property type="term" value="F:metal ion binding"/>
    <property type="evidence" value="ECO:0007669"/>
    <property type="project" value="UniProtKB-KW"/>
</dbReference>
<dbReference type="InterPro" id="IPR000719">
    <property type="entry name" value="Prot_kinase_dom"/>
</dbReference>
<name>A0A067C845_SAPPC</name>
<evidence type="ECO:0000256" key="11">
    <source>
        <dbReference type="ARBA" id="ARBA00022777"/>
    </source>
</evidence>
<dbReference type="GO" id="GO:0005524">
    <property type="term" value="F:ATP binding"/>
    <property type="evidence" value="ECO:0007669"/>
    <property type="project" value="UniProtKB-UniRule"/>
</dbReference>
<comment type="cofactor">
    <cofactor evidence="1">
        <name>Zn(2+)</name>
        <dbReference type="ChEBI" id="CHEBI:29105"/>
    </cofactor>
</comment>
<evidence type="ECO:0000256" key="7">
    <source>
        <dbReference type="ARBA" id="ARBA00022619"/>
    </source>
</evidence>
<dbReference type="GeneID" id="24133852"/>
<dbReference type="NCBIfam" id="NF001591">
    <property type="entry name" value="PRK00393.1"/>
    <property type="match status" value="1"/>
</dbReference>
<evidence type="ECO:0000256" key="18">
    <source>
        <dbReference type="RuleBase" id="RU000304"/>
    </source>
</evidence>
<keyword evidence="11 20" id="KW-0418">Kinase</keyword>
<evidence type="ECO:0000256" key="4">
    <source>
        <dbReference type="ARBA" id="ARBA00012762"/>
    </source>
</evidence>
<dbReference type="FunFam" id="3.40.50.10990:FF:000002">
    <property type="entry name" value="GTP cyclohydrolase-2"/>
    <property type="match status" value="1"/>
</dbReference>
<evidence type="ECO:0000313" key="20">
    <source>
        <dbReference type="EMBL" id="KDO22992.1"/>
    </source>
</evidence>
<gene>
    <name evidence="20" type="ORF">SPRG_11839</name>
</gene>
<evidence type="ECO:0000256" key="12">
    <source>
        <dbReference type="ARBA" id="ARBA00022801"/>
    </source>
</evidence>
<dbReference type="Pfam" id="PF00925">
    <property type="entry name" value="GTP_cyclohydro2"/>
    <property type="match status" value="1"/>
</dbReference>
<proteinExistence type="inferred from homology"/>
<evidence type="ECO:0000256" key="10">
    <source>
        <dbReference type="ARBA" id="ARBA00022741"/>
    </source>
</evidence>
<dbReference type="PROSITE" id="PS00107">
    <property type="entry name" value="PROTEIN_KINASE_ATP"/>
    <property type="match status" value="1"/>
</dbReference>
<evidence type="ECO:0000256" key="14">
    <source>
        <dbReference type="ARBA" id="ARBA00022840"/>
    </source>
</evidence>